<sequence length="167" mass="19540">RALEDEAFSWFRRIERPGLPWQVFKAQFIAKYDSTTVRANLRKRLYGRPQFPDEDAYGFIMEKWALYQQLAPTTTATERSVNILELLRPATRAIMRGRSYSSLEALVEIVGQVEGDLREDRSRNAPRAAPVDQRPREERRPPPPTTRAYYNCGGEHFVRNCPQQQRR</sequence>
<feature type="region of interest" description="Disordered" evidence="1">
    <location>
        <begin position="117"/>
        <end position="152"/>
    </location>
</feature>
<evidence type="ECO:0000313" key="2">
    <source>
        <dbReference type="EMBL" id="JAB66812.1"/>
    </source>
</evidence>
<reference evidence="2" key="1">
    <citation type="submission" date="2013-07" db="EMBL/GenBank/DDBJ databases">
        <title>Midgut Transcriptome Profiling of Anoplphora glabripennis, a Lignocellulose Degrading, Wood-Boring Cerambycid.</title>
        <authorList>
            <person name="Scully E.D."/>
            <person name="Hoover K."/>
            <person name="Carlson J.E."/>
            <person name="Tien M."/>
            <person name="Geib S.M."/>
        </authorList>
    </citation>
    <scope>NUCLEOTIDE SEQUENCE</scope>
</reference>
<evidence type="ECO:0000256" key="1">
    <source>
        <dbReference type="SAM" id="MobiDB-lite"/>
    </source>
</evidence>
<name>V5GY95_ANOGL</name>
<dbReference type="EMBL" id="GALX01001654">
    <property type="protein sequence ID" value="JAB66812.1"/>
    <property type="molecule type" value="Transcribed_RNA"/>
</dbReference>
<evidence type="ECO:0008006" key="3">
    <source>
        <dbReference type="Google" id="ProtNLM"/>
    </source>
</evidence>
<feature type="non-terminal residue" evidence="2">
    <location>
        <position position="1"/>
    </location>
</feature>
<proteinExistence type="predicted"/>
<protein>
    <recommendedName>
        <fullName evidence="3">Retrotransposon gag domain-containing protein</fullName>
    </recommendedName>
</protein>
<accession>V5GY95</accession>
<feature type="non-terminal residue" evidence="2">
    <location>
        <position position="167"/>
    </location>
</feature>
<organism evidence="2">
    <name type="scientific">Anoplophora glabripennis</name>
    <name type="common">Asian longhorn beetle</name>
    <name type="synonym">Anoplophora nobilis</name>
    <dbReference type="NCBI Taxonomy" id="217634"/>
    <lineage>
        <taxon>Eukaryota</taxon>
        <taxon>Metazoa</taxon>
        <taxon>Ecdysozoa</taxon>
        <taxon>Arthropoda</taxon>
        <taxon>Hexapoda</taxon>
        <taxon>Insecta</taxon>
        <taxon>Pterygota</taxon>
        <taxon>Neoptera</taxon>
        <taxon>Endopterygota</taxon>
        <taxon>Coleoptera</taxon>
        <taxon>Polyphaga</taxon>
        <taxon>Cucujiformia</taxon>
        <taxon>Chrysomeloidea</taxon>
        <taxon>Cerambycidae</taxon>
        <taxon>Lamiinae</taxon>
        <taxon>Lamiini</taxon>
        <taxon>Anoplophora</taxon>
    </lineage>
</organism>
<dbReference type="AlphaFoldDB" id="V5GY95"/>